<feature type="compositionally biased region" description="Polar residues" evidence="1">
    <location>
        <begin position="9"/>
        <end position="30"/>
    </location>
</feature>
<name>A0A9P7RNP2_9AGAR</name>
<keyword evidence="2" id="KW-0472">Membrane</keyword>
<dbReference type="PANTHER" id="PTHR22891">
    <property type="entry name" value="EUKARYOTIC TRANSLATION INITIATION FACTOR 2C"/>
    <property type="match status" value="1"/>
</dbReference>
<dbReference type="InterPro" id="IPR014811">
    <property type="entry name" value="ArgoL1"/>
</dbReference>
<dbReference type="Gene3D" id="2.170.260.10">
    <property type="entry name" value="paz domain"/>
    <property type="match status" value="1"/>
</dbReference>
<evidence type="ECO:0000313" key="4">
    <source>
        <dbReference type="EMBL" id="KAG7086248.1"/>
    </source>
</evidence>
<sequence length="942" mass="103479">MAKKKRPGKQSQATTNTPVEPATASSQPSKPSDVAPPTQTLSESTAALTHSTAPTTTPAASVSGSATGRWARPQALIGPQGSGATVVPTPTETTGITEAHVDAIGIKRPNFGTSGVGIKVLANFCPITLNIHDTGKRKDAGKSDFLWYQYDGKSEPLVVPVYAMLIVVYSPVVITPSLSQRASRILIERLQRREDSSSIFDTRTIKDRKNRVAYDGKKILYAPRRLSLGKDDDATFSVSLHDSQFGRPAPRIYEVRLRKTAEINPEILNRLITGAQSSDISVAPALNAINVVFGMKAMTEVNKPINDQRTFARGRSFFSAAGKRDLGEGYQIWRGYFQSARPGTGRLLLNVDTSVAMMYAPGPLIGLCLQFFRIGGPNPNPNLLSPQHGLTAQKREDLQLFLIGLEVYITGATPGRPQRRAIVNGLTRLGASQETFSNRNNQQMTVADYFFQTANQALHYPNVVCVTVGSESAKIPLERCTVPPGCFMKKEIPEKFLREFTKYASQRPGDRLTSIKNSLLPQGVLDHHDSEYLKAFGLGLTSRELPITIDARVLRPPTLSFGDGQKGVVNPAGGQWSMTGRKCFKPPVKGIECWMMIIYESRNRFTVEDATKAATDLVSECTKFGIQVHKRNPFLKYENGQGNIEQQLKSAGEECKKEKGSYPTLTVVVIAPGGGSIYKAVKHTCDVKFGVATQCLKTINCKGANYKYWENVCLKINGKLNGINVVIRQSNTIPFLGDSANPTIIMGADVTHPSPGPHMKSMPSYASVVASLDSASARYMGTLQVQAREEMIKDLREMSRELLESHMKYKQEAEGLSQQRSAPKRLIFYRDGVSEGEFVHVLNKELRLLRLACKDLGIVPKITFVIVGKRHHARFFPQTMQNADNSGNCQAGTVVDRDVCHPVEFDFYLQSHTGILGTSRSAHYTVLFDVRDLAGLNHTNAI</sequence>
<dbReference type="InterPro" id="IPR032473">
    <property type="entry name" value="Argonaute_Mid_dom"/>
</dbReference>
<dbReference type="OrthoDB" id="10252740at2759"/>
<proteinExistence type="predicted"/>
<dbReference type="GeneID" id="66071294"/>
<evidence type="ECO:0000259" key="3">
    <source>
        <dbReference type="PROSITE" id="PS50822"/>
    </source>
</evidence>
<gene>
    <name evidence="4" type="ORF">E1B28_002218</name>
</gene>
<dbReference type="Proteomes" id="UP001049176">
    <property type="component" value="Chromosome 10"/>
</dbReference>
<evidence type="ECO:0000256" key="1">
    <source>
        <dbReference type="SAM" id="MobiDB-lite"/>
    </source>
</evidence>
<dbReference type="AlphaFoldDB" id="A0A9P7RNP2"/>
<comment type="caution">
    <text evidence="4">The sequence shown here is derived from an EMBL/GenBank/DDBJ whole genome shotgun (WGS) entry which is preliminary data.</text>
</comment>
<dbReference type="GO" id="GO:0003723">
    <property type="term" value="F:RNA binding"/>
    <property type="evidence" value="ECO:0007669"/>
    <property type="project" value="InterPro"/>
</dbReference>
<evidence type="ECO:0000256" key="2">
    <source>
        <dbReference type="SAM" id="Phobius"/>
    </source>
</evidence>
<feature type="compositionally biased region" description="Low complexity" evidence="1">
    <location>
        <begin position="44"/>
        <end position="67"/>
    </location>
</feature>
<dbReference type="CDD" id="cd02846">
    <property type="entry name" value="PAZ_argonaute_like"/>
    <property type="match status" value="1"/>
</dbReference>
<dbReference type="PROSITE" id="PS50822">
    <property type="entry name" value="PIWI"/>
    <property type="match status" value="1"/>
</dbReference>
<dbReference type="SMART" id="SM01163">
    <property type="entry name" value="DUF1785"/>
    <property type="match status" value="1"/>
</dbReference>
<dbReference type="Pfam" id="PF02170">
    <property type="entry name" value="PAZ"/>
    <property type="match status" value="1"/>
</dbReference>
<dbReference type="KEGG" id="more:E1B28_002218"/>
<dbReference type="InterPro" id="IPR036397">
    <property type="entry name" value="RNaseH_sf"/>
</dbReference>
<dbReference type="Pfam" id="PF16487">
    <property type="entry name" value="ArgoMid"/>
    <property type="match status" value="1"/>
</dbReference>
<dbReference type="RefSeq" id="XP_043002719.1">
    <property type="nucleotide sequence ID" value="XM_043159120.1"/>
</dbReference>
<organism evidence="4 5">
    <name type="scientific">Marasmius oreades</name>
    <name type="common">fairy-ring Marasmius</name>
    <dbReference type="NCBI Taxonomy" id="181124"/>
    <lineage>
        <taxon>Eukaryota</taxon>
        <taxon>Fungi</taxon>
        <taxon>Dikarya</taxon>
        <taxon>Basidiomycota</taxon>
        <taxon>Agaricomycotina</taxon>
        <taxon>Agaricomycetes</taxon>
        <taxon>Agaricomycetidae</taxon>
        <taxon>Agaricales</taxon>
        <taxon>Marasmiineae</taxon>
        <taxon>Marasmiaceae</taxon>
        <taxon>Marasmius</taxon>
    </lineage>
</organism>
<protein>
    <recommendedName>
        <fullName evidence="3">Piwi domain-containing protein</fullName>
    </recommendedName>
</protein>
<dbReference type="Gene3D" id="3.40.50.2300">
    <property type="match status" value="1"/>
</dbReference>
<dbReference type="EMBL" id="CM032190">
    <property type="protein sequence ID" value="KAG7086248.1"/>
    <property type="molecule type" value="Genomic_DNA"/>
</dbReference>
<keyword evidence="2" id="KW-0812">Transmembrane</keyword>
<dbReference type="Pfam" id="PF16486">
    <property type="entry name" value="ArgoN"/>
    <property type="match status" value="1"/>
</dbReference>
<dbReference type="Pfam" id="PF02171">
    <property type="entry name" value="Piwi"/>
    <property type="match status" value="1"/>
</dbReference>
<dbReference type="InterPro" id="IPR012337">
    <property type="entry name" value="RNaseH-like_sf"/>
</dbReference>
<dbReference type="InterPro" id="IPR003165">
    <property type="entry name" value="Piwi"/>
</dbReference>
<reference evidence="4" key="1">
    <citation type="journal article" date="2021" name="Genome Biol. Evol.">
        <title>The assembled and annotated genome of the fairy-ring fungus Marasmius oreades.</title>
        <authorList>
            <person name="Hiltunen M."/>
            <person name="Ament-Velasquez S.L."/>
            <person name="Johannesson H."/>
        </authorList>
    </citation>
    <scope>NUCLEOTIDE SEQUENCE</scope>
    <source>
        <strain evidence="4">03SP1</strain>
    </source>
</reference>
<dbReference type="InterPro" id="IPR003100">
    <property type="entry name" value="PAZ_dom"/>
</dbReference>
<keyword evidence="2" id="KW-1133">Transmembrane helix</keyword>
<feature type="region of interest" description="Disordered" evidence="1">
    <location>
        <begin position="1"/>
        <end position="67"/>
    </location>
</feature>
<dbReference type="SUPFAM" id="SSF101690">
    <property type="entry name" value="PAZ domain"/>
    <property type="match status" value="1"/>
</dbReference>
<accession>A0A9P7RNP2</accession>
<dbReference type="InterPro" id="IPR036085">
    <property type="entry name" value="PAZ_dom_sf"/>
</dbReference>
<feature type="domain" description="Piwi" evidence="3">
    <location>
        <begin position="665"/>
        <end position="942"/>
    </location>
</feature>
<dbReference type="InterPro" id="IPR032474">
    <property type="entry name" value="Argonaute_N"/>
</dbReference>
<keyword evidence="5" id="KW-1185">Reference proteome</keyword>
<dbReference type="SMART" id="SM00950">
    <property type="entry name" value="Piwi"/>
    <property type="match status" value="1"/>
</dbReference>
<dbReference type="SUPFAM" id="SSF53098">
    <property type="entry name" value="Ribonuclease H-like"/>
    <property type="match status" value="1"/>
</dbReference>
<dbReference type="Gene3D" id="3.30.420.10">
    <property type="entry name" value="Ribonuclease H-like superfamily/Ribonuclease H"/>
    <property type="match status" value="1"/>
</dbReference>
<evidence type="ECO:0000313" key="5">
    <source>
        <dbReference type="Proteomes" id="UP001049176"/>
    </source>
</evidence>
<dbReference type="Pfam" id="PF08699">
    <property type="entry name" value="ArgoL1"/>
    <property type="match status" value="1"/>
</dbReference>
<feature type="transmembrane region" description="Helical" evidence="2">
    <location>
        <begin position="157"/>
        <end position="174"/>
    </location>
</feature>